<proteinExistence type="inferred from homology"/>
<evidence type="ECO:0000313" key="5">
    <source>
        <dbReference type="Proteomes" id="UP000823775"/>
    </source>
</evidence>
<evidence type="ECO:0000256" key="1">
    <source>
        <dbReference type="ARBA" id="ARBA00007626"/>
    </source>
</evidence>
<dbReference type="Pfam" id="PF01535">
    <property type="entry name" value="PPR"/>
    <property type="match status" value="4"/>
</dbReference>
<dbReference type="EMBL" id="JACEIK010002345">
    <property type="protein sequence ID" value="MCD9560611.1"/>
    <property type="molecule type" value="Genomic_DNA"/>
</dbReference>
<dbReference type="Pfam" id="PF13041">
    <property type="entry name" value="PPR_2"/>
    <property type="match status" value="1"/>
</dbReference>
<evidence type="ECO:0008006" key="6">
    <source>
        <dbReference type="Google" id="ProtNLM"/>
    </source>
</evidence>
<dbReference type="Gene3D" id="1.25.40.10">
    <property type="entry name" value="Tetratricopeptide repeat domain"/>
    <property type="match status" value="2"/>
</dbReference>
<comment type="similarity">
    <text evidence="1">Belongs to the PPR family. P subfamily.</text>
</comment>
<dbReference type="PANTHER" id="PTHR47939">
    <property type="entry name" value="MEMBRANE-ASSOCIATED SALT-INDUCIBLE PROTEIN-LIKE"/>
    <property type="match status" value="1"/>
</dbReference>
<accession>A0ABS8UNY7</accession>
<dbReference type="InterPro" id="IPR011990">
    <property type="entry name" value="TPR-like_helical_dom_sf"/>
</dbReference>
<organism evidence="4 5">
    <name type="scientific">Datura stramonium</name>
    <name type="common">Jimsonweed</name>
    <name type="synonym">Common thornapple</name>
    <dbReference type="NCBI Taxonomy" id="4076"/>
    <lineage>
        <taxon>Eukaryota</taxon>
        <taxon>Viridiplantae</taxon>
        <taxon>Streptophyta</taxon>
        <taxon>Embryophyta</taxon>
        <taxon>Tracheophyta</taxon>
        <taxon>Spermatophyta</taxon>
        <taxon>Magnoliopsida</taxon>
        <taxon>eudicotyledons</taxon>
        <taxon>Gunneridae</taxon>
        <taxon>Pentapetalae</taxon>
        <taxon>asterids</taxon>
        <taxon>lamiids</taxon>
        <taxon>Solanales</taxon>
        <taxon>Solanaceae</taxon>
        <taxon>Solanoideae</taxon>
        <taxon>Datureae</taxon>
        <taxon>Datura</taxon>
    </lineage>
</organism>
<name>A0ABS8UNY7_DATST</name>
<keyword evidence="2" id="KW-0677">Repeat</keyword>
<dbReference type="PROSITE" id="PS51375">
    <property type="entry name" value="PPR"/>
    <property type="match status" value="3"/>
</dbReference>
<gene>
    <name evidence="4" type="ORF">HAX54_019328</name>
</gene>
<comment type="caution">
    <text evidence="4">The sequence shown here is derived from an EMBL/GenBank/DDBJ whole genome shotgun (WGS) entry which is preliminary data.</text>
</comment>
<keyword evidence="5" id="KW-1185">Reference proteome</keyword>
<reference evidence="4 5" key="1">
    <citation type="journal article" date="2021" name="BMC Genomics">
        <title>Datura genome reveals duplications of psychoactive alkaloid biosynthetic genes and high mutation rate following tissue culture.</title>
        <authorList>
            <person name="Rajewski A."/>
            <person name="Carter-House D."/>
            <person name="Stajich J."/>
            <person name="Litt A."/>
        </authorList>
    </citation>
    <scope>NUCLEOTIDE SEQUENCE [LARGE SCALE GENOMIC DNA]</scope>
    <source>
        <strain evidence="4">AR-01</strain>
    </source>
</reference>
<dbReference type="Proteomes" id="UP000823775">
    <property type="component" value="Unassembled WGS sequence"/>
</dbReference>
<feature type="repeat" description="PPR" evidence="3">
    <location>
        <begin position="20"/>
        <end position="54"/>
    </location>
</feature>
<evidence type="ECO:0000313" key="4">
    <source>
        <dbReference type="EMBL" id="MCD9560611.1"/>
    </source>
</evidence>
<protein>
    <recommendedName>
        <fullName evidence="6">Pentatricopeptide repeat-containing protein</fullName>
    </recommendedName>
</protein>
<feature type="repeat" description="PPR" evidence="3">
    <location>
        <begin position="87"/>
        <end position="121"/>
    </location>
</feature>
<dbReference type="InterPro" id="IPR050667">
    <property type="entry name" value="PPR-containing_protein"/>
</dbReference>
<sequence>MSSEAFGILDTMESKGFFPDLVLHNVLIDCLSKLGRYEDAINVFFLLCEQRLIPDSYTLCSLITTVCLSKQFIQLPLLITGFEIRPDLVACNSFLSYFCKSGYPIGAIEFYNDMIDRGFIADNYTFAGLLTGLCGSGRIREAVKVYDGLVRSRVGLDSHIHTVIINGLIRSGKLNKAISLMKKAAAEKSQVDDVSYTIAIDGLLKSDRAGEAYAFFIHNLILSSFCRTSDVSMIKDILLEMVDAGVEVDHFTLRLVKHLLYRSHCSASLVILTDISNSRILPRKNIQN</sequence>
<evidence type="ECO:0000256" key="3">
    <source>
        <dbReference type="PROSITE-ProRule" id="PRU00708"/>
    </source>
</evidence>
<feature type="repeat" description="PPR" evidence="3">
    <location>
        <begin position="122"/>
        <end position="156"/>
    </location>
</feature>
<dbReference type="PANTHER" id="PTHR47939:SF13">
    <property type="entry name" value="OS03G0201400 PROTEIN"/>
    <property type="match status" value="1"/>
</dbReference>
<evidence type="ECO:0000256" key="2">
    <source>
        <dbReference type="ARBA" id="ARBA00022737"/>
    </source>
</evidence>
<dbReference type="NCBIfam" id="TIGR00756">
    <property type="entry name" value="PPR"/>
    <property type="match status" value="4"/>
</dbReference>
<dbReference type="InterPro" id="IPR002885">
    <property type="entry name" value="PPR_rpt"/>
</dbReference>